<dbReference type="GO" id="GO:0046872">
    <property type="term" value="F:metal ion binding"/>
    <property type="evidence" value="ECO:0007669"/>
    <property type="project" value="UniProtKB-KW"/>
</dbReference>
<dbReference type="PANTHER" id="PTHR30231:SF41">
    <property type="entry name" value="DNA POLYMERASE III SUBUNIT EPSILON"/>
    <property type="match status" value="1"/>
</dbReference>
<name>A0A916VII9_9GAMM</name>
<evidence type="ECO:0000256" key="12">
    <source>
        <dbReference type="ARBA" id="ARBA00022932"/>
    </source>
</evidence>
<keyword evidence="12 18" id="KW-0239">DNA-directed DNA polymerase</keyword>
<dbReference type="InterPro" id="IPR036397">
    <property type="entry name" value="RNaseH_sf"/>
</dbReference>
<evidence type="ECO:0000256" key="17">
    <source>
        <dbReference type="PIRSR" id="PIRSR606309-3"/>
    </source>
</evidence>
<dbReference type="CDD" id="cd06131">
    <property type="entry name" value="DNA_pol_III_epsilon_Ecoli_like"/>
    <property type="match status" value="1"/>
</dbReference>
<evidence type="ECO:0000256" key="15">
    <source>
        <dbReference type="PIRSR" id="PIRSR606309-1"/>
    </source>
</evidence>
<dbReference type="NCBIfam" id="TIGR00573">
    <property type="entry name" value="dnaq"/>
    <property type="match status" value="1"/>
</dbReference>
<evidence type="ECO:0000256" key="3">
    <source>
        <dbReference type="ARBA" id="ARBA00020352"/>
    </source>
</evidence>
<dbReference type="OrthoDB" id="9804290at2"/>
<comment type="catalytic activity">
    <reaction evidence="14 18">
        <text>DNA(n) + a 2'-deoxyribonucleoside 5'-triphosphate = DNA(n+1) + diphosphate</text>
        <dbReference type="Rhea" id="RHEA:22508"/>
        <dbReference type="Rhea" id="RHEA-COMP:17339"/>
        <dbReference type="Rhea" id="RHEA-COMP:17340"/>
        <dbReference type="ChEBI" id="CHEBI:33019"/>
        <dbReference type="ChEBI" id="CHEBI:61560"/>
        <dbReference type="ChEBI" id="CHEBI:173112"/>
        <dbReference type="EC" id="2.7.7.7"/>
    </reaction>
</comment>
<keyword evidence="11 17" id="KW-0460">Magnesium</keyword>
<feature type="binding site" evidence="16">
    <location>
        <position position="158"/>
    </location>
    <ligand>
        <name>substrate</name>
    </ligand>
</feature>
<dbReference type="SMART" id="SM00479">
    <property type="entry name" value="EXOIII"/>
    <property type="match status" value="1"/>
</dbReference>
<evidence type="ECO:0000256" key="14">
    <source>
        <dbReference type="ARBA" id="ARBA00049244"/>
    </source>
</evidence>
<comment type="subunit">
    <text evidence="18">DNA polymerase III contains a core (composed of alpha, epsilon and theta chains) that associates with a tau subunit. This core dimerizes to form the POLIII' complex. PolIII' associates with the gamma complex (composed of gamma, delta, delta', psi and chi chains) and with the beta chain to form the complete DNA polymerase III complex.</text>
</comment>
<dbReference type="Gene3D" id="3.30.420.10">
    <property type="entry name" value="Ribonuclease H-like superfamily/Ribonuclease H"/>
    <property type="match status" value="1"/>
</dbReference>
<protein>
    <recommendedName>
        <fullName evidence="3 18">DNA polymerase III subunit epsilon</fullName>
        <ecNumber evidence="2 18">2.7.7.7</ecNumber>
    </recommendedName>
</protein>
<dbReference type="InterPro" id="IPR013520">
    <property type="entry name" value="Ribonucl_H"/>
</dbReference>
<dbReference type="NCBIfam" id="NF004316">
    <property type="entry name" value="PRK05711.1"/>
    <property type="match status" value="1"/>
</dbReference>
<dbReference type="AlphaFoldDB" id="A0A916VII9"/>
<feature type="binding site" evidence="17">
    <location>
        <position position="9"/>
    </location>
    <ligand>
        <name>a divalent metal cation</name>
        <dbReference type="ChEBI" id="CHEBI:60240"/>
        <label>1</label>
        <note>catalytic</note>
    </ligand>
</feature>
<keyword evidence="7 18" id="KW-0540">Nuclease</keyword>
<feature type="binding site" evidence="17">
    <location>
        <position position="7"/>
    </location>
    <ligand>
        <name>a divalent metal cation</name>
        <dbReference type="ChEBI" id="CHEBI:60240"/>
        <label>1</label>
        <note>catalytic</note>
    </ligand>
</feature>
<keyword evidence="5 18" id="KW-0548">Nucleotidyltransferase</keyword>
<sequence>MRQVVLDTETTGLDVAQGNRIIEIGCVELDRRRLTGRHYHQYINPEREVEEGALEVHGITDAYLADKPLFPQIVDEFLAFVEGSELLIHNAAFDVAFLDAELDRMGSSYGRMADYCKITDTLAIARKKHPGQRSSLDALCKRYGVDNSQRDLHGALLDAEILADVYLLLTGGQTNLVLADGNESGPRDEKAHVGTRIDRAGMNLTVPPASAEELSAHERLLARIQKDSGQCVWFNDTATDSPAR</sequence>
<dbReference type="Proteomes" id="UP000627715">
    <property type="component" value="Unassembled WGS sequence"/>
</dbReference>
<comment type="function">
    <text evidence="18">DNA polymerase III is a complex, multichain enzyme responsible for most of the replicative synthesis in bacteria. The epsilon subunit contain the editing function and is a proofreading 3'-5' exonuclease.</text>
</comment>
<feature type="binding site" evidence="16">
    <location>
        <position position="9"/>
    </location>
    <ligand>
        <name>substrate</name>
    </ligand>
</feature>
<dbReference type="EMBL" id="BMIY01000008">
    <property type="protein sequence ID" value="GFZ76471.1"/>
    <property type="molecule type" value="Genomic_DNA"/>
</dbReference>
<keyword evidence="10 18" id="KW-0269">Exonuclease</keyword>
<keyword evidence="21" id="KW-1185">Reference proteome</keyword>
<dbReference type="NCBIfam" id="TIGR01406">
    <property type="entry name" value="dnaQ_proteo"/>
    <property type="match status" value="1"/>
</dbReference>
<dbReference type="GO" id="GO:0003677">
    <property type="term" value="F:DNA binding"/>
    <property type="evidence" value="ECO:0007669"/>
    <property type="project" value="InterPro"/>
</dbReference>
<feature type="domain" description="Exonuclease" evidence="19">
    <location>
        <begin position="2"/>
        <end position="175"/>
    </location>
</feature>
<dbReference type="FunFam" id="3.30.420.10:FF:000012">
    <property type="entry name" value="DNA polymerase III subunit epsilon"/>
    <property type="match status" value="1"/>
</dbReference>
<keyword evidence="4 18" id="KW-0808">Transferase</keyword>
<feature type="active site" description="Proton acceptor" evidence="15">
    <location>
        <position position="153"/>
    </location>
</feature>
<dbReference type="Pfam" id="PF00929">
    <property type="entry name" value="RNase_T"/>
    <property type="match status" value="1"/>
</dbReference>
<evidence type="ECO:0000256" key="5">
    <source>
        <dbReference type="ARBA" id="ARBA00022695"/>
    </source>
</evidence>
<evidence type="ECO:0000256" key="13">
    <source>
        <dbReference type="ARBA" id="ARBA00023211"/>
    </source>
</evidence>
<evidence type="ECO:0000256" key="7">
    <source>
        <dbReference type="ARBA" id="ARBA00022722"/>
    </source>
</evidence>
<keyword evidence="8 17" id="KW-0479">Metal-binding</keyword>
<evidence type="ECO:0000313" key="20">
    <source>
        <dbReference type="EMBL" id="GFZ76471.1"/>
    </source>
</evidence>
<dbReference type="InterPro" id="IPR012337">
    <property type="entry name" value="RNaseH-like_sf"/>
</dbReference>
<dbReference type="GO" id="GO:0005829">
    <property type="term" value="C:cytosol"/>
    <property type="evidence" value="ECO:0007669"/>
    <property type="project" value="TreeGrafter"/>
</dbReference>
<evidence type="ECO:0000256" key="9">
    <source>
        <dbReference type="ARBA" id="ARBA00022801"/>
    </source>
</evidence>
<evidence type="ECO:0000256" key="6">
    <source>
        <dbReference type="ARBA" id="ARBA00022705"/>
    </source>
</evidence>
<evidence type="ECO:0000256" key="8">
    <source>
        <dbReference type="ARBA" id="ARBA00022723"/>
    </source>
</evidence>
<reference evidence="20" key="1">
    <citation type="journal article" date="2014" name="Int. J. Syst. Evol. Microbiol.">
        <title>Complete genome sequence of Corynebacterium casei LMG S-19264T (=DSM 44701T), isolated from a smear-ripened cheese.</title>
        <authorList>
            <consortium name="US DOE Joint Genome Institute (JGI-PGF)"/>
            <person name="Walter F."/>
            <person name="Albersmeier A."/>
            <person name="Kalinowski J."/>
            <person name="Ruckert C."/>
        </authorList>
    </citation>
    <scope>NUCLEOTIDE SEQUENCE</scope>
    <source>
        <strain evidence="20">CGMCC 1.15425</strain>
    </source>
</reference>
<dbReference type="GO" id="GO:0008408">
    <property type="term" value="F:3'-5' exonuclease activity"/>
    <property type="evidence" value="ECO:0007669"/>
    <property type="project" value="TreeGrafter"/>
</dbReference>
<feature type="binding site" evidence="16">
    <location>
        <position position="7"/>
    </location>
    <ligand>
        <name>substrate</name>
    </ligand>
</feature>
<evidence type="ECO:0000313" key="21">
    <source>
        <dbReference type="Proteomes" id="UP000627715"/>
    </source>
</evidence>
<gene>
    <name evidence="18 20" type="primary">dnaQ</name>
    <name evidence="20" type="ORF">GCM10011403_19260</name>
</gene>
<comment type="cofactor">
    <cofactor evidence="17">
        <name>Mg(2+)</name>
        <dbReference type="ChEBI" id="CHEBI:18420"/>
    </cofactor>
    <cofactor evidence="17">
        <name>Mn(2+)</name>
        <dbReference type="ChEBI" id="CHEBI:29035"/>
    </cofactor>
    <text evidence="17">Binds 2 divalent metal cations. Magnesium or manganese.</text>
</comment>
<evidence type="ECO:0000256" key="18">
    <source>
        <dbReference type="RuleBase" id="RU364087"/>
    </source>
</evidence>
<evidence type="ECO:0000256" key="16">
    <source>
        <dbReference type="PIRSR" id="PIRSR606309-2"/>
    </source>
</evidence>
<evidence type="ECO:0000256" key="10">
    <source>
        <dbReference type="ARBA" id="ARBA00022839"/>
    </source>
</evidence>
<evidence type="ECO:0000256" key="1">
    <source>
        <dbReference type="ARBA" id="ARBA00001936"/>
    </source>
</evidence>
<dbReference type="GO" id="GO:0003887">
    <property type="term" value="F:DNA-directed DNA polymerase activity"/>
    <property type="evidence" value="ECO:0007669"/>
    <property type="project" value="UniProtKB-KW"/>
</dbReference>
<dbReference type="GO" id="GO:0045004">
    <property type="term" value="P:DNA replication proofreading"/>
    <property type="evidence" value="ECO:0007669"/>
    <property type="project" value="TreeGrafter"/>
</dbReference>
<feature type="binding site" evidence="17">
    <location>
        <position position="158"/>
    </location>
    <ligand>
        <name>a divalent metal cation</name>
        <dbReference type="ChEBI" id="CHEBI:60240"/>
        <label>1</label>
        <note>catalytic</note>
    </ligand>
</feature>
<comment type="caution">
    <text evidence="20">The sequence shown here is derived from an EMBL/GenBank/DDBJ whole genome shotgun (WGS) entry which is preliminary data.</text>
</comment>
<keyword evidence="9 18" id="KW-0378">Hydrolase</keyword>
<dbReference type="InterPro" id="IPR006309">
    <property type="entry name" value="DnaQ_proteo"/>
</dbReference>
<evidence type="ECO:0000256" key="11">
    <source>
        <dbReference type="ARBA" id="ARBA00022842"/>
    </source>
</evidence>
<dbReference type="InterPro" id="IPR006054">
    <property type="entry name" value="DnaQ"/>
</dbReference>
<keyword evidence="6 18" id="KW-0235">DNA replication</keyword>
<accession>A0A916VII9</accession>
<evidence type="ECO:0000256" key="4">
    <source>
        <dbReference type="ARBA" id="ARBA00022679"/>
    </source>
</evidence>
<dbReference type="PANTHER" id="PTHR30231">
    <property type="entry name" value="DNA POLYMERASE III SUBUNIT EPSILON"/>
    <property type="match status" value="1"/>
</dbReference>
<dbReference type="EC" id="2.7.7.7" evidence="2 18"/>
<keyword evidence="13 17" id="KW-0464">Manganese</keyword>
<feature type="binding site" evidence="16">
    <location>
        <position position="57"/>
    </location>
    <ligand>
        <name>substrate</name>
    </ligand>
</feature>
<comment type="cofactor">
    <cofactor evidence="1 18">
        <name>Mn(2+)</name>
        <dbReference type="ChEBI" id="CHEBI:29035"/>
    </cofactor>
</comment>
<dbReference type="SUPFAM" id="SSF53098">
    <property type="entry name" value="Ribonuclease H-like"/>
    <property type="match status" value="1"/>
</dbReference>
<evidence type="ECO:0000259" key="19">
    <source>
        <dbReference type="SMART" id="SM00479"/>
    </source>
</evidence>
<proteinExistence type="predicted"/>
<evidence type="ECO:0000256" key="2">
    <source>
        <dbReference type="ARBA" id="ARBA00012417"/>
    </source>
</evidence>
<dbReference type="RefSeq" id="WP_068811863.1">
    <property type="nucleotide sequence ID" value="NZ_BMIY01000008.1"/>
</dbReference>
<reference evidence="20" key="2">
    <citation type="submission" date="2020-09" db="EMBL/GenBank/DDBJ databases">
        <authorList>
            <person name="Sun Q."/>
            <person name="Zhou Y."/>
        </authorList>
    </citation>
    <scope>NUCLEOTIDE SEQUENCE</scope>
    <source>
        <strain evidence="20">CGMCC 1.15425</strain>
    </source>
</reference>
<organism evidence="20 21">
    <name type="scientific">Pseudohongiella nitratireducens</name>
    <dbReference type="NCBI Taxonomy" id="1768907"/>
    <lineage>
        <taxon>Bacteria</taxon>
        <taxon>Pseudomonadati</taxon>
        <taxon>Pseudomonadota</taxon>
        <taxon>Gammaproteobacteria</taxon>
        <taxon>Pseudomonadales</taxon>
        <taxon>Pseudohongiellaceae</taxon>
        <taxon>Pseudohongiella</taxon>
    </lineage>
</organism>